<accession>A0ABQ5HFZ3</accession>
<comment type="caution">
    <text evidence="1">The sequence shown here is derived from an EMBL/GenBank/DDBJ whole genome shotgun (WGS) entry which is preliminary data.</text>
</comment>
<gene>
    <name evidence="1" type="ORF">Tco_1068056</name>
</gene>
<dbReference type="CDD" id="cd00303">
    <property type="entry name" value="retropepsin_like"/>
    <property type="match status" value="1"/>
</dbReference>
<keyword evidence="2" id="KW-1185">Reference proteome</keyword>
<evidence type="ECO:0000313" key="1">
    <source>
        <dbReference type="EMBL" id="GJT86339.1"/>
    </source>
</evidence>
<name>A0ABQ5HFZ3_9ASTR</name>
<reference evidence="1" key="2">
    <citation type="submission" date="2022-01" db="EMBL/GenBank/DDBJ databases">
        <authorList>
            <person name="Yamashiro T."/>
            <person name="Shiraishi A."/>
            <person name="Satake H."/>
            <person name="Nakayama K."/>
        </authorList>
    </citation>
    <scope>NUCLEOTIDE SEQUENCE</scope>
</reference>
<reference evidence="1" key="1">
    <citation type="journal article" date="2022" name="Int. J. Mol. Sci.">
        <title>Draft Genome of Tanacetum Coccineum: Genomic Comparison of Closely Related Tanacetum-Family Plants.</title>
        <authorList>
            <person name="Yamashiro T."/>
            <person name="Shiraishi A."/>
            <person name="Nakayama K."/>
            <person name="Satake H."/>
        </authorList>
    </citation>
    <scope>NUCLEOTIDE SEQUENCE</scope>
</reference>
<dbReference type="Pfam" id="PF08284">
    <property type="entry name" value="RVP_2"/>
    <property type="match status" value="1"/>
</dbReference>
<proteinExistence type="predicted"/>
<dbReference type="EMBL" id="BQNB010019538">
    <property type="protein sequence ID" value="GJT86339.1"/>
    <property type="molecule type" value="Genomic_DNA"/>
</dbReference>
<dbReference type="Proteomes" id="UP001151760">
    <property type="component" value="Unassembled WGS sequence"/>
</dbReference>
<organism evidence="1 2">
    <name type="scientific">Tanacetum coccineum</name>
    <dbReference type="NCBI Taxonomy" id="301880"/>
    <lineage>
        <taxon>Eukaryota</taxon>
        <taxon>Viridiplantae</taxon>
        <taxon>Streptophyta</taxon>
        <taxon>Embryophyta</taxon>
        <taxon>Tracheophyta</taxon>
        <taxon>Spermatophyta</taxon>
        <taxon>Magnoliopsida</taxon>
        <taxon>eudicotyledons</taxon>
        <taxon>Gunneridae</taxon>
        <taxon>Pentapetalae</taxon>
        <taxon>asterids</taxon>
        <taxon>campanulids</taxon>
        <taxon>Asterales</taxon>
        <taxon>Asteraceae</taxon>
        <taxon>Asteroideae</taxon>
        <taxon>Anthemideae</taxon>
        <taxon>Anthemidinae</taxon>
        <taxon>Tanacetum</taxon>
    </lineage>
</organism>
<sequence length="322" mass="37171">MAPTTRAIAGTSNNEEVHVGERLRLLEESLAQVTRAMQEMVKEGGWIFRCEQFFSIDDIPENQKVKLISMHLFDTTLLWHKQFIRLNGHKCVGQLFSLVLIPKEEDCFEDCLEDDNMEVVEEMPQISLHAMNGVQTYRTLRVKGTVVAKKLGWHIRSICPLAITVGDGYNVTTTSECKQFKWQLQGVNFCSDVMLLPLVGCEMILEIQWLSTLGDIKCNFKELRMKFMYKRKKMVLRGTPKSNSEWMTGHKLNKVDRQAKQPEFSAMQLCVYPSPEINLMKIEGITSDVQPELQQVVEEFADVFVIQRSYHQVDLVITEFHF</sequence>
<evidence type="ECO:0000313" key="2">
    <source>
        <dbReference type="Proteomes" id="UP001151760"/>
    </source>
</evidence>
<protein>
    <submittedName>
        <fullName evidence="1">Uncharacterized protein</fullName>
    </submittedName>
</protein>